<evidence type="ECO:0000313" key="2">
    <source>
        <dbReference type="EMBL" id="CAE7729293.1"/>
    </source>
</evidence>
<feature type="compositionally biased region" description="Polar residues" evidence="1">
    <location>
        <begin position="243"/>
        <end position="252"/>
    </location>
</feature>
<gene>
    <name evidence="2" type="ORF">SPIL2461_LOCUS20908</name>
</gene>
<evidence type="ECO:0000313" key="3">
    <source>
        <dbReference type="Proteomes" id="UP000649617"/>
    </source>
</evidence>
<organism evidence="2 3">
    <name type="scientific">Symbiodinium pilosum</name>
    <name type="common">Dinoflagellate</name>
    <dbReference type="NCBI Taxonomy" id="2952"/>
    <lineage>
        <taxon>Eukaryota</taxon>
        <taxon>Sar</taxon>
        <taxon>Alveolata</taxon>
        <taxon>Dinophyceae</taxon>
        <taxon>Suessiales</taxon>
        <taxon>Symbiodiniaceae</taxon>
        <taxon>Symbiodinium</taxon>
    </lineage>
</organism>
<evidence type="ECO:0000256" key="1">
    <source>
        <dbReference type="SAM" id="MobiDB-lite"/>
    </source>
</evidence>
<accession>A0A812X8F9</accession>
<dbReference type="Proteomes" id="UP000649617">
    <property type="component" value="Unassembled WGS sequence"/>
</dbReference>
<feature type="region of interest" description="Disordered" evidence="1">
    <location>
        <begin position="242"/>
        <end position="269"/>
    </location>
</feature>
<dbReference type="InterPro" id="IPR011990">
    <property type="entry name" value="TPR-like_helical_dom_sf"/>
</dbReference>
<protein>
    <recommendedName>
        <fullName evidence="4">Pentatricopeptide repeat-containing protein</fullName>
    </recommendedName>
</protein>
<keyword evidence="3" id="KW-1185">Reference proteome</keyword>
<reference evidence="2" key="1">
    <citation type="submission" date="2021-02" db="EMBL/GenBank/DDBJ databases">
        <authorList>
            <person name="Dougan E. K."/>
            <person name="Rhodes N."/>
            <person name="Thang M."/>
            <person name="Chan C."/>
        </authorList>
    </citation>
    <scope>NUCLEOTIDE SEQUENCE</scope>
</reference>
<sequence>SGLWPGDVDSWSSLLLNLSKLGTQGTALWARALSCVEALTGTGLATSPVSSYVLNICARNSAWQEALAFFNSSEDASTLAFNAALAACQAGRKYELARGFFRRMCALGLANTASFNSLLGDRQRDIEAGDCEIGNITLGFSDFAEVYDATIAKHGISATDLAGIQIYRALLQWGRQDRTKPPSRVRAPLETLSPVRNRGLEHFGSATEPTTAASCDWRFNPPAEPAEPVTGHHQNVLRATHAGSPTSGTSAGPTACPQTRPCRTQPESNHQVPQVVEPCTAQASLTATAEPVALALAPQGGTQTGRSESPGRDLVDLLPTASALVSTSMLPFSAPTQATLETRSDLAELVVLADAFAYRKNLAWATGAWQQAVHHELAMRKDLQRKQALRRWRLQTMSAMSCRALRLQQQANLRRRQLQSGLSKWRLCLAARRRFREVCSKLHVQQRQRCLTSTYGCWVVVVQTAQQLLTQARDQARQRLLQVCWEALREHTQQRQLMNLYRSWADVHWLRSRLGAAWQATGAFGLRPPRFVTARSVLRSAEAWVQWLRKRGGGHAQCPAAAGRLALAASSCCCALRAESEAKRAPRRAQRRRRRMVRGWWAPATELFYGPALFEVHPHHVKAVQHTVLPGFVSALMQKMLADWQMQAQATCGFTRRVNMNTLRRHLKGWQVQAEQRQRCRACQQSVVASRVARARSHALHSWRARTQEKVRHRHRARDFAAACWYRHCRRAFLAWQTAWKWEAAVARAQHSAGQRLVCEVFKVWLGHWHYEHQELVLLRLSGLFLRKCSLKRGLRQLHLNVRLEARQRVVLEVEAHVREGLLRKQRHLQEATFAGWARHAESCRLMKLQRAACELLLTHAPFDIHPHHMQVMRPQVLATFTHALLKKMVAVWVLEVLEIRSILRDTATRFSRRWLLAWKAAAAKRRKLRSLQQAVRAFRSRRACRRALLQWRWRWAKQALVFQRARDLSAASYQRRRRRALDAWLMARHC</sequence>
<proteinExistence type="predicted"/>
<feature type="non-terminal residue" evidence="2">
    <location>
        <position position="1"/>
    </location>
</feature>
<comment type="caution">
    <text evidence="2">The sequence shown here is derived from an EMBL/GenBank/DDBJ whole genome shotgun (WGS) entry which is preliminary data.</text>
</comment>
<dbReference type="EMBL" id="CAJNIZ010045759">
    <property type="protein sequence ID" value="CAE7729293.1"/>
    <property type="molecule type" value="Genomic_DNA"/>
</dbReference>
<dbReference type="OrthoDB" id="441123at2759"/>
<dbReference type="AlphaFoldDB" id="A0A812X8F9"/>
<evidence type="ECO:0008006" key="4">
    <source>
        <dbReference type="Google" id="ProtNLM"/>
    </source>
</evidence>
<name>A0A812X8F9_SYMPI</name>
<feature type="non-terminal residue" evidence="2">
    <location>
        <position position="991"/>
    </location>
</feature>
<dbReference type="Gene3D" id="1.25.40.10">
    <property type="entry name" value="Tetratricopeptide repeat domain"/>
    <property type="match status" value="1"/>
</dbReference>